<evidence type="ECO:0000256" key="1">
    <source>
        <dbReference type="ARBA" id="ARBA00022723"/>
    </source>
</evidence>
<comment type="caution">
    <text evidence="8">The sequence shown here is derived from an EMBL/GenBank/DDBJ whole genome shotgun (WGS) entry which is preliminary data.</text>
</comment>
<dbReference type="InterPro" id="IPR001841">
    <property type="entry name" value="Znf_RING"/>
</dbReference>
<keyword evidence="6" id="KW-0812">Transmembrane</keyword>
<dbReference type="Gene3D" id="3.30.40.10">
    <property type="entry name" value="Zinc/RING finger domain, C3HC4 (zinc finger)"/>
    <property type="match status" value="1"/>
</dbReference>
<evidence type="ECO:0000256" key="4">
    <source>
        <dbReference type="PROSITE-ProRule" id="PRU00175"/>
    </source>
</evidence>
<sequence length="228" mass="24572">MALAPADILLDVCARECGICYEAYKAASKWRVPKLLLCHHSLCLSCLRKLVCQARAISFVVCPFCRTVTLVPEQGLQALQNDEDILREASAPCSLRSPGVLAGASSAPGVEEREEKEEDEAAPSTSEYSTSASSLSLDMEFNYVTHSSIFTISSVVSPYGLAVPGSPRAWSGLHMQEVQNAFMVGLPGQAASVDAQPPISSVENLRLCFAMGILILIISVFFLLVFLK</sequence>
<dbReference type="OrthoDB" id="252722at2759"/>
<dbReference type="PANTHER" id="PTHR22791">
    <property type="entry name" value="RING-TYPE DOMAIN-CONTAINING PROTEIN"/>
    <property type="match status" value="1"/>
</dbReference>
<dbReference type="InterPro" id="IPR013083">
    <property type="entry name" value="Znf_RING/FYVE/PHD"/>
</dbReference>
<feature type="region of interest" description="Disordered" evidence="5">
    <location>
        <begin position="97"/>
        <end position="129"/>
    </location>
</feature>
<evidence type="ECO:0000256" key="6">
    <source>
        <dbReference type="SAM" id="Phobius"/>
    </source>
</evidence>
<dbReference type="PROSITE" id="PS00518">
    <property type="entry name" value="ZF_RING_1"/>
    <property type="match status" value="1"/>
</dbReference>
<keyword evidence="6" id="KW-0472">Membrane</keyword>
<keyword evidence="1" id="KW-0479">Metal-binding</keyword>
<dbReference type="GO" id="GO:0008270">
    <property type="term" value="F:zinc ion binding"/>
    <property type="evidence" value="ECO:0007669"/>
    <property type="project" value="UniProtKB-KW"/>
</dbReference>
<dbReference type="PANTHER" id="PTHR22791:SF6">
    <property type="entry name" value="RING-TYPE DOMAIN-CONTAINING PROTEIN"/>
    <property type="match status" value="1"/>
</dbReference>
<proteinExistence type="predicted"/>
<evidence type="ECO:0000313" key="9">
    <source>
        <dbReference type="Proteomes" id="UP000827986"/>
    </source>
</evidence>
<evidence type="ECO:0000256" key="5">
    <source>
        <dbReference type="SAM" id="MobiDB-lite"/>
    </source>
</evidence>
<gene>
    <name evidence="8" type="ORF">KIL84_021792</name>
</gene>
<keyword evidence="9" id="KW-1185">Reference proteome</keyword>
<dbReference type="AlphaFoldDB" id="A0A9D3XEU2"/>
<dbReference type="Proteomes" id="UP000827986">
    <property type="component" value="Unassembled WGS sequence"/>
</dbReference>
<feature type="compositionally biased region" description="Acidic residues" evidence="5">
    <location>
        <begin position="112"/>
        <end position="121"/>
    </location>
</feature>
<feature type="domain" description="RING-type" evidence="7">
    <location>
        <begin position="17"/>
        <end position="66"/>
    </location>
</feature>
<keyword evidence="6" id="KW-1133">Transmembrane helix</keyword>
<dbReference type="GO" id="GO:0016567">
    <property type="term" value="P:protein ubiquitination"/>
    <property type="evidence" value="ECO:0007669"/>
    <property type="project" value="TreeGrafter"/>
</dbReference>
<dbReference type="SMART" id="SM00184">
    <property type="entry name" value="RING"/>
    <property type="match status" value="1"/>
</dbReference>
<protein>
    <recommendedName>
        <fullName evidence="7">RING-type domain-containing protein</fullName>
    </recommendedName>
</protein>
<dbReference type="InterPro" id="IPR017907">
    <property type="entry name" value="Znf_RING_CS"/>
</dbReference>
<evidence type="ECO:0000256" key="3">
    <source>
        <dbReference type="ARBA" id="ARBA00022833"/>
    </source>
</evidence>
<dbReference type="GO" id="GO:0061630">
    <property type="term" value="F:ubiquitin protein ligase activity"/>
    <property type="evidence" value="ECO:0007669"/>
    <property type="project" value="TreeGrafter"/>
</dbReference>
<evidence type="ECO:0000259" key="7">
    <source>
        <dbReference type="PROSITE" id="PS50089"/>
    </source>
</evidence>
<dbReference type="InterPro" id="IPR051435">
    <property type="entry name" value="RING_finger_E3_ubiq-ligases"/>
</dbReference>
<organism evidence="8 9">
    <name type="scientific">Mauremys mutica</name>
    <name type="common">yellowpond turtle</name>
    <dbReference type="NCBI Taxonomy" id="74926"/>
    <lineage>
        <taxon>Eukaryota</taxon>
        <taxon>Metazoa</taxon>
        <taxon>Chordata</taxon>
        <taxon>Craniata</taxon>
        <taxon>Vertebrata</taxon>
        <taxon>Euteleostomi</taxon>
        <taxon>Archelosauria</taxon>
        <taxon>Testudinata</taxon>
        <taxon>Testudines</taxon>
        <taxon>Cryptodira</taxon>
        <taxon>Durocryptodira</taxon>
        <taxon>Testudinoidea</taxon>
        <taxon>Geoemydidae</taxon>
        <taxon>Geoemydinae</taxon>
        <taxon>Mauremys</taxon>
    </lineage>
</organism>
<accession>A0A9D3XEU2</accession>
<name>A0A9D3XEU2_9SAUR</name>
<dbReference type="SUPFAM" id="SSF57850">
    <property type="entry name" value="RING/U-box"/>
    <property type="match status" value="1"/>
</dbReference>
<dbReference type="EMBL" id="JAHDVG010000472">
    <property type="protein sequence ID" value="KAH1179209.1"/>
    <property type="molecule type" value="Genomic_DNA"/>
</dbReference>
<keyword evidence="2 4" id="KW-0863">Zinc-finger</keyword>
<dbReference type="PROSITE" id="PS50089">
    <property type="entry name" value="ZF_RING_2"/>
    <property type="match status" value="1"/>
</dbReference>
<reference evidence="8" key="1">
    <citation type="submission" date="2021-09" db="EMBL/GenBank/DDBJ databases">
        <title>The genome of Mauremys mutica provides insights into the evolution of semi-aquatic lifestyle.</title>
        <authorList>
            <person name="Gong S."/>
            <person name="Gao Y."/>
        </authorList>
    </citation>
    <scope>NUCLEOTIDE SEQUENCE</scope>
    <source>
        <strain evidence="8">MM-2020</strain>
        <tissue evidence="8">Muscle</tissue>
    </source>
</reference>
<feature type="transmembrane region" description="Helical" evidence="6">
    <location>
        <begin position="209"/>
        <end position="227"/>
    </location>
</feature>
<evidence type="ECO:0000256" key="2">
    <source>
        <dbReference type="ARBA" id="ARBA00022771"/>
    </source>
</evidence>
<keyword evidence="3" id="KW-0862">Zinc</keyword>
<evidence type="ECO:0000313" key="8">
    <source>
        <dbReference type="EMBL" id="KAH1179209.1"/>
    </source>
</evidence>